<feature type="region of interest" description="Disordered" evidence="1">
    <location>
        <begin position="152"/>
        <end position="175"/>
    </location>
</feature>
<keyword evidence="3" id="KW-0131">Cell cycle</keyword>
<feature type="transmembrane region" description="Helical" evidence="2">
    <location>
        <begin position="36"/>
        <end position="53"/>
    </location>
</feature>
<gene>
    <name evidence="3" type="ORF">SAMN02745716_1913</name>
</gene>
<keyword evidence="2" id="KW-0472">Membrane</keyword>
<evidence type="ECO:0000313" key="4">
    <source>
        <dbReference type="Proteomes" id="UP000222056"/>
    </source>
</evidence>
<evidence type="ECO:0000256" key="1">
    <source>
        <dbReference type="SAM" id="MobiDB-lite"/>
    </source>
</evidence>
<proteinExistence type="predicted"/>
<feature type="compositionally biased region" description="Polar residues" evidence="1">
    <location>
        <begin position="263"/>
        <end position="285"/>
    </location>
</feature>
<dbReference type="Gene3D" id="3.10.20.310">
    <property type="entry name" value="membrane protein fhac"/>
    <property type="match status" value="1"/>
</dbReference>
<evidence type="ECO:0000256" key="2">
    <source>
        <dbReference type="SAM" id="Phobius"/>
    </source>
</evidence>
<dbReference type="STRING" id="29539.SAMN02745716_1913"/>
<name>A0A1H6FZ81_THEAL</name>
<sequence length="285" mass="29966">MAVAQVARAARRRGGAEGGLARPRRPTLSRTARRRAVVSALVLLGIAGAVWFGRDLPLWRVKHVTVLGLQGPGAAQARQALIQAAEQMTTLAVDRRRLRAALAGYPLAAGVEVDRRLPDGLVLRVRLRRPVAVIVGPRGRLAVADDGTALPGVRTSDALPTLQVPDGPEPRRPPSRSLARRLQVLATAPPQLLPQVATVIDDRQLGLVATMRSGLRAIFGAATDLKLKWRSMSAVLAADDTVLNASYLDLRVPSRPAAGGFVGNSSPQATSTAGGPGTAQTFSGN</sequence>
<dbReference type="EMBL" id="FNWJ01000002">
    <property type="protein sequence ID" value="SEH15323.1"/>
    <property type="molecule type" value="Genomic_DNA"/>
</dbReference>
<accession>A0A1H6FZ81</accession>
<reference evidence="4" key="1">
    <citation type="submission" date="2016-10" db="EMBL/GenBank/DDBJ databases">
        <authorList>
            <person name="Varghese N."/>
            <person name="Submissions S."/>
        </authorList>
    </citation>
    <scope>NUCLEOTIDE SEQUENCE [LARGE SCALE GENOMIC DNA]</scope>
    <source>
        <strain evidence="4">ATCC 35263</strain>
    </source>
</reference>
<dbReference type="Proteomes" id="UP000222056">
    <property type="component" value="Unassembled WGS sequence"/>
</dbReference>
<organism evidence="3 4">
    <name type="scientific">Thermoleophilum album</name>
    <dbReference type="NCBI Taxonomy" id="29539"/>
    <lineage>
        <taxon>Bacteria</taxon>
        <taxon>Bacillati</taxon>
        <taxon>Actinomycetota</taxon>
        <taxon>Thermoleophilia</taxon>
        <taxon>Thermoleophilales</taxon>
        <taxon>Thermoleophilaceae</taxon>
        <taxon>Thermoleophilum</taxon>
    </lineage>
</organism>
<feature type="region of interest" description="Disordered" evidence="1">
    <location>
        <begin position="259"/>
        <end position="285"/>
    </location>
</feature>
<keyword evidence="2" id="KW-0812">Transmembrane</keyword>
<keyword evidence="3" id="KW-0132">Cell division</keyword>
<keyword evidence="4" id="KW-1185">Reference proteome</keyword>
<protein>
    <submittedName>
        <fullName evidence="3">Cell division septal protein FtsQ</fullName>
    </submittedName>
</protein>
<dbReference type="AlphaFoldDB" id="A0A1H6FZ81"/>
<evidence type="ECO:0000313" key="3">
    <source>
        <dbReference type="EMBL" id="SEH15323.1"/>
    </source>
</evidence>
<keyword evidence="2" id="KW-1133">Transmembrane helix</keyword>
<dbReference type="GO" id="GO:0051301">
    <property type="term" value="P:cell division"/>
    <property type="evidence" value="ECO:0007669"/>
    <property type="project" value="UniProtKB-KW"/>
</dbReference>